<dbReference type="InterPro" id="IPR012312">
    <property type="entry name" value="Hemerythrin-like"/>
</dbReference>
<comment type="similarity">
    <text evidence="6">Belongs to the RIC family. YtfE subfamily.</text>
</comment>
<protein>
    <recommendedName>
        <fullName evidence="6">Iron-sulfur cluster repair protein YtfE</fullName>
    </recommendedName>
</protein>
<dbReference type="GO" id="GO:0046872">
    <property type="term" value="F:metal ion binding"/>
    <property type="evidence" value="ECO:0007669"/>
    <property type="project" value="UniProtKB-KW"/>
</dbReference>
<dbReference type="GO" id="GO:0005737">
    <property type="term" value="C:cytoplasm"/>
    <property type="evidence" value="ECO:0007669"/>
    <property type="project" value="UniProtKB-SubCell"/>
</dbReference>
<dbReference type="RefSeq" id="WP_025798795.1">
    <property type="nucleotide sequence ID" value="NZ_CP009706.1"/>
</dbReference>
<dbReference type="Gene3D" id="1.20.120.520">
    <property type="entry name" value="nmb1532 protein domain like"/>
    <property type="match status" value="1"/>
</dbReference>
<dbReference type="Pfam" id="PF01814">
    <property type="entry name" value="Hemerythrin"/>
    <property type="match status" value="1"/>
</dbReference>
<dbReference type="HOGENOM" id="CLU_076075_2_0_6"/>
<accession>A0A097QYD9</accession>
<evidence type="ECO:0000256" key="3">
    <source>
        <dbReference type="ARBA" id="ARBA00022723"/>
    </source>
</evidence>
<dbReference type="InterPro" id="IPR019903">
    <property type="entry name" value="RIC_family"/>
</dbReference>
<dbReference type="PANTHER" id="PTHR36438">
    <property type="entry name" value="IRON-SULFUR CLUSTER REPAIR PROTEIN YTFE"/>
    <property type="match status" value="1"/>
</dbReference>
<evidence type="ECO:0000256" key="1">
    <source>
        <dbReference type="ARBA" id="ARBA00004496"/>
    </source>
</evidence>
<sequence>MALRDLSLGELAITIPRATRLFRQHDMDFCCGGKQTLLRVATKKNLNVDELEAQLEALKGEPNNATAHDWRTTPLAEITPFIVKRYHDRHREQLPELILMAEKVERVHADKPTCPKGLGKQLNLIYQDLSQHMMKEERILFPLIEQGMGAQAGGPISVMESEHDDAGEQLEVIKFLTNNVVPPEGACNTWQALYAGINEFINDLMEHISLENNLLFPRALRGE</sequence>
<evidence type="ECO:0000313" key="8">
    <source>
        <dbReference type="EMBL" id="AIU71511.1"/>
    </source>
</evidence>
<dbReference type="NCBIfam" id="TIGR03652">
    <property type="entry name" value="FeS_repair_RIC"/>
    <property type="match status" value="1"/>
</dbReference>
<proteinExistence type="inferred from homology"/>
<dbReference type="AlphaFoldDB" id="A0A097QYD9"/>
<dbReference type="EMBL" id="CP009706">
    <property type="protein sequence ID" value="AIU71511.1"/>
    <property type="molecule type" value="Genomic_DNA"/>
</dbReference>
<name>A0A097QYD9_HAFAL</name>
<comment type="function">
    <text evidence="6">Di-iron-containing protein involved in the repair of iron-sulfur clusters damaged by oxidative and nitrosative stress conditions.</text>
</comment>
<evidence type="ECO:0000313" key="9">
    <source>
        <dbReference type="Proteomes" id="UP000029986"/>
    </source>
</evidence>
<gene>
    <name evidence="6" type="primary">ytfE</name>
    <name evidence="8" type="ORF">AT03_03295</name>
</gene>
<comment type="subunit">
    <text evidence="6">Homodimer.</text>
</comment>
<keyword evidence="9" id="KW-1185">Reference proteome</keyword>
<dbReference type="Proteomes" id="UP000029986">
    <property type="component" value="Chromosome"/>
</dbReference>
<dbReference type="GO" id="GO:0030091">
    <property type="term" value="P:protein repair"/>
    <property type="evidence" value="ECO:0007669"/>
    <property type="project" value="UniProtKB-UniRule"/>
</dbReference>
<evidence type="ECO:0000256" key="5">
    <source>
        <dbReference type="ARBA" id="ARBA00023016"/>
    </source>
</evidence>
<comment type="subcellular location">
    <subcellularLocation>
        <location evidence="1 6">Cytoplasm</location>
    </subcellularLocation>
</comment>
<reference evidence="8 9" key="1">
    <citation type="journal article" date="2014" name="Gut Pathog.">
        <title>Gene clusters of Hafnia alvei strain FB1 important in survival and pathogenesis: a draft genome perspective.</title>
        <authorList>
            <person name="Tan J.Y."/>
            <person name="Yin W.F."/>
            <person name="Chan K.G."/>
        </authorList>
    </citation>
    <scope>NUCLEOTIDE SEQUENCE [LARGE SCALE GENOMIC DNA]</scope>
    <source>
        <strain evidence="8 9">FB1</strain>
    </source>
</reference>
<feature type="domain" description="Hemerythrin-like" evidence="7">
    <location>
        <begin position="83"/>
        <end position="219"/>
    </location>
</feature>
<dbReference type="Pfam" id="PF04405">
    <property type="entry name" value="ScdA_N"/>
    <property type="match status" value="1"/>
</dbReference>
<dbReference type="HAMAP" id="MF_01606">
    <property type="entry name" value="RIC_YtfE"/>
    <property type="match status" value="1"/>
</dbReference>
<evidence type="ECO:0000256" key="4">
    <source>
        <dbReference type="ARBA" id="ARBA00023004"/>
    </source>
</evidence>
<dbReference type="GO" id="GO:0006979">
    <property type="term" value="P:response to oxidative stress"/>
    <property type="evidence" value="ECO:0007669"/>
    <property type="project" value="UniProtKB-UniRule"/>
</dbReference>
<dbReference type="InterPro" id="IPR023742">
    <property type="entry name" value="FeS-repair_YftE"/>
</dbReference>
<organism evidence="8 9">
    <name type="scientific">Hafnia alvei FB1</name>
    <dbReference type="NCBI Taxonomy" id="1453496"/>
    <lineage>
        <taxon>Bacteria</taxon>
        <taxon>Pseudomonadati</taxon>
        <taxon>Pseudomonadota</taxon>
        <taxon>Gammaproteobacteria</taxon>
        <taxon>Enterobacterales</taxon>
        <taxon>Hafniaceae</taxon>
        <taxon>Hafnia</taxon>
    </lineage>
</organism>
<dbReference type="OrthoDB" id="9797132at2"/>
<dbReference type="PANTHER" id="PTHR36438:SF1">
    <property type="entry name" value="IRON-SULFUR CLUSTER REPAIR PROTEIN YTFE"/>
    <property type="match status" value="1"/>
</dbReference>
<dbReference type="NCBIfam" id="NF008221">
    <property type="entry name" value="PRK10992.1"/>
    <property type="match status" value="1"/>
</dbReference>
<dbReference type="eggNOG" id="COG2846">
    <property type="taxonomic scope" value="Bacteria"/>
</dbReference>
<keyword evidence="2 6" id="KW-0963">Cytoplasm</keyword>
<dbReference type="GO" id="GO:0051409">
    <property type="term" value="P:response to nitrosative stress"/>
    <property type="evidence" value="ECO:0007669"/>
    <property type="project" value="UniProtKB-UniRule"/>
</dbReference>
<dbReference type="KEGG" id="hav:AT03_03295"/>
<keyword evidence="5 6" id="KW-0346">Stress response</keyword>
<evidence type="ECO:0000256" key="6">
    <source>
        <dbReference type="HAMAP-Rule" id="MF_01606"/>
    </source>
</evidence>
<evidence type="ECO:0000259" key="7">
    <source>
        <dbReference type="Pfam" id="PF01814"/>
    </source>
</evidence>
<dbReference type="PATRIC" id="fig|1453496.5.peg.653"/>
<keyword evidence="3 6" id="KW-0479">Metal-binding</keyword>
<evidence type="ECO:0000256" key="2">
    <source>
        <dbReference type="ARBA" id="ARBA00022490"/>
    </source>
</evidence>
<keyword evidence="4 6" id="KW-0408">Iron</keyword>